<organism evidence="2 3">
    <name type="scientific">Plantibacter flavus</name>
    <dbReference type="NCBI Taxonomy" id="150123"/>
    <lineage>
        <taxon>Bacteria</taxon>
        <taxon>Bacillati</taxon>
        <taxon>Actinomycetota</taxon>
        <taxon>Actinomycetes</taxon>
        <taxon>Micrococcales</taxon>
        <taxon>Microbacteriaceae</taxon>
        <taxon>Plantibacter</taxon>
    </lineage>
</organism>
<proteinExistence type="predicted"/>
<evidence type="ECO:0000313" key="3">
    <source>
        <dbReference type="Proteomes" id="UP000266915"/>
    </source>
</evidence>
<gene>
    <name evidence="2" type="ORF">EDD42_0421</name>
</gene>
<keyword evidence="1" id="KW-0812">Transmembrane</keyword>
<accession>A0A3N2BYN7</accession>
<keyword evidence="1" id="KW-1133">Transmembrane helix</keyword>
<dbReference type="EMBL" id="RKHL01000001">
    <property type="protein sequence ID" value="ROR80380.1"/>
    <property type="molecule type" value="Genomic_DNA"/>
</dbReference>
<evidence type="ECO:0000313" key="2">
    <source>
        <dbReference type="EMBL" id="ROR80380.1"/>
    </source>
</evidence>
<feature type="transmembrane region" description="Helical" evidence="1">
    <location>
        <begin position="352"/>
        <end position="385"/>
    </location>
</feature>
<reference evidence="2 3" key="1">
    <citation type="submission" date="2018-11" db="EMBL/GenBank/DDBJ databases">
        <title>Sequencing the genomes of 1000 actinobacteria strains.</title>
        <authorList>
            <person name="Klenk H.-P."/>
        </authorList>
    </citation>
    <scope>NUCLEOTIDE SEQUENCE [LARGE SCALE GENOMIC DNA]</scope>
    <source>
        <strain evidence="2 3">DSM 14012</strain>
    </source>
</reference>
<name>A0A3N2BYN7_9MICO</name>
<evidence type="ECO:0008006" key="4">
    <source>
        <dbReference type="Google" id="ProtNLM"/>
    </source>
</evidence>
<dbReference type="Proteomes" id="UP000266915">
    <property type="component" value="Unassembled WGS sequence"/>
</dbReference>
<feature type="transmembrane region" description="Helical" evidence="1">
    <location>
        <begin position="72"/>
        <end position="93"/>
    </location>
</feature>
<feature type="transmembrane region" description="Helical" evidence="1">
    <location>
        <begin position="35"/>
        <end position="57"/>
    </location>
</feature>
<evidence type="ECO:0000256" key="1">
    <source>
        <dbReference type="SAM" id="Phobius"/>
    </source>
</evidence>
<protein>
    <recommendedName>
        <fullName evidence="4">DUF3137 domain-containing protein</fullName>
    </recommendedName>
</protein>
<sequence>MELRWLTAPEHEVAAAMADERRSGRSKWAPTGRSVLFHLYFSLVLWYLAIALVSVGVSVDEYHDRRVEADDVVGLIVAMLVLIGLLVGAWLLYRWSRRPPSPKARLAEWRRHLTAVANGFEEEPKGRAMFSSLITTTGKYNNAFITVPGPQVQSHPRFVGDRVEFGNLVDDVKRSRDWHYLTVRLPAPLPHLLLDATTNDTVRSDLPPGLDRGLRISLEGDFDRWFRVYAPSGYGTDARYVLTPDVMSSLVSTAAYYNVEMVDDRVVFFSKPAADFAYAAPWVAIDAILTDLVPRLITRAERYRDERVAGQDAESVLEAARDAMEAEQVWTRKETVVGEEGRRLTVRARFHAIWVAVGAVSWLVTRTLLYFIPAAFAFAGFMSVVDGR</sequence>
<keyword evidence="3" id="KW-1185">Reference proteome</keyword>
<dbReference type="AlphaFoldDB" id="A0A3N2BYN7"/>
<keyword evidence="1" id="KW-0472">Membrane</keyword>
<dbReference type="RefSeq" id="WP_085512091.1">
    <property type="nucleotide sequence ID" value="NZ_FXAP01000003.1"/>
</dbReference>
<comment type="caution">
    <text evidence="2">The sequence shown here is derived from an EMBL/GenBank/DDBJ whole genome shotgun (WGS) entry which is preliminary data.</text>
</comment>